<dbReference type="RefSeq" id="WP_066922253.1">
    <property type="nucleotide sequence ID" value="NZ_CP011971.1"/>
</dbReference>
<reference evidence="3 4" key="1">
    <citation type="submission" date="2015-06" db="EMBL/GenBank/DDBJ databases">
        <title>A Comprehensive Approach to Explore the Metabolic and Phylogenetic Diversity of Bacterial Steroid Degradation in the Environment: Testosterone as an Example.</title>
        <authorList>
            <person name="Yang F.-C."/>
            <person name="Chen Y.-L."/>
            <person name="Yu C.-P."/>
            <person name="Tang S.-L."/>
            <person name="Wang P.-H."/>
            <person name="Ismail W."/>
            <person name="Wang C.-H."/>
            <person name="Yang C.-Y."/>
            <person name="Chiang Y.-R."/>
        </authorList>
    </citation>
    <scope>NUCLEOTIDE SEQUENCE [LARGE SCALE GENOMIC DNA]</scope>
    <source>
        <strain evidence="3 4">DSM 18526</strain>
    </source>
</reference>
<dbReference type="Proteomes" id="UP000070250">
    <property type="component" value="Chromosome"/>
</dbReference>
<accession>A0A127FEG0</accession>
<comment type="similarity">
    <text evidence="2">Belongs to the TacA antitoxin family.</text>
</comment>
<dbReference type="PANTHER" id="PTHR35401">
    <property type="entry name" value="COPG FAMILY HELIX-TURN-HELIX PROTEIN-RELATED-RELATED"/>
    <property type="match status" value="1"/>
</dbReference>
<dbReference type="GO" id="GO:0006355">
    <property type="term" value="P:regulation of DNA-templated transcription"/>
    <property type="evidence" value="ECO:0007669"/>
    <property type="project" value="InterPro"/>
</dbReference>
<gene>
    <name evidence="3" type="ORF">ACG33_14540</name>
</gene>
<evidence type="ECO:0000313" key="4">
    <source>
        <dbReference type="Proteomes" id="UP000070250"/>
    </source>
</evidence>
<keyword evidence="1" id="KW-1277">Toxin-antitoxin system</keyword>
<proteinExistence type="inferred from homology"/>
<dbReference type="AlphaFoldDB" id="A0A127FEG0"/>
<dbReference type="SUPFAM" id="SSF47598">
    <property type="entry name" value="Ribbon-helix-helix"/>
    <property type="match status" value="1"/>
</dbReference>
<evidence type="ECO:0008006" key="5">
    <source>
        <dbReference type="Google" id="ProtNLM"/>
    </source>
</evidence>
<protein>
    <recommendedName>
        <fullName evidence="5">DUF1778 domain-containing protein</fullName>
    </recommendedName>
</protein>
<dbReference type="OrthoDB" id="6463594at2"/>
<name>A0A127FEG0_STEDE</name>
<sequence>MTSTVARFDLKLDSSEKKVVARAAALMGTTMAGFVRAAAKEKAQALLERETRIVLGERDFACFAAAVSGPFEPNAHLSQALKEARRKVRRA</sequence>
<dbReference type="KEGG" id="sdf:ACG33_14540"/>
<keyword evidence="4" id="KW-1185">Reference proteome</keyword>
<dbReference type="InterPro" id="IPR014795">
    <property type="entry name" value="TacA_1-like"/>
</dbReference>
<evidence type="ECO:0000256" key="1">
    <source>
        <dbReference type="ARBA" id="ARBA00022649"/>
    </source>
</evidence>
<dbReference type="InterPro" id="IPR010985">
    <property type="entry name" value="Ribbon_hlx_hlx"/>
</dbReference>
<evidence type="ECO:0000313" key="3">
    <source>
        <dbReference type="EMBL" id="AMN48295.1"/>
    </source>
</evidence>
<dbReference type="Pfam" id="PF08681">
    <property type="entry name" value="TacA1"/>
    <property type="match status" value="1"/>
</dbReference>
<dbReference type="PANTHER" id="PTHR35401:SF2">
    <property type="entry name" value="ABC-TYPE TRANSPORT SYSTEM"/>
    <property type="match status" value="1"/>
</dbReference>
<evidence type="ECO:0000256" key="2">
    <source>
        <dbReference type="ARBA" id="ARBA00049988"/>
    </source>
</evidence>
<dbReference type="STRING" id="465721.ACG33_14540"/>
<dbReference type="EMBL" id="CP011971">
    <property type="protein sequence ID" value="AMN48295.1"/>
    <property type="molecule type" value="Genomic_DNA"/>
</dbReference>
<organism evidence="3 4">
    <name type="scientific">Steroidobacter denitrificans</name>
    <dbReference type="NCBI Taxonomy" id="465721"/>
    <lineage>
        <taxon>Bacteria</taxon>
        <taxon>Pseudomonadati</taxon>
        <taxon>Pseudomonadota</taxon>
        <taxon>Gammaproteobacteria</taxon>
        <taxon>Steroidobacterales</taxon>
        <taxon>Steroidobacteraceae</taxon>
        <taxon>Steroidobacter</taxon>
    </lineage>
</organism>
<dbReference type="Gene3D" id="1.20.5.780">
    <property type="entry name" value="Single helix bin"/>
    <property type="match status" value="1"/>
</dbReference>